<accession>A0A0A9ESQ9</accession>
<reference evidence="2" key="2">
    <citation type="journal article" date="2015" name="Data Brief">
        <title>Shoot transcriptome of the giant reed, Arundo donax.</title>
        <authorList>
            <person name="Barrero R.A."/>
            <person name="Guerrero F.D."/>
            <person name="Moolhuijzen P."/>
            <person name="Goolsby J.A."/>
            <person name="Tidwell J."/>
            <person name="Bellgard S.E."/>
            <person name="Bellgard M.I."/>
        </authorList>
    </citation>
    <scope>NUCLEOTIDE SEQUENCE</scope>
    <source>
        <tissue evidence="2">Shoot tissue taken approximately 20 cm above the soil surface</tissue>
    </source>
</reference>
<reference evidence="2" key="1">
    <citation type="submission" date="2014-09" db="EMBL/GenBank/DDBJ databases">
        <authorList>
            <person name="Magalhaes I.L.F."/>
            <person name="Oliveira U."/>
            <person name="Santos F.R."/>
            <person name="Vidigal T.H.D.A."/>
            <person name="Brescovit A.D."/>
            <person name="Santos A.J."/>
        </authorList>
    </citation>
    <scope>NUCLEOTIDE SEQUENCE</scope>
    <source>
        <tissue evidence="2">Shoot tissue taken approximately 20 cm above the soil surface</tissue>
    </source>
</reference>
<feature type="compositionally biased region" description="Basic and acidic residues" evidence="1">
    <location>
        <begin position="15"/>
        <end position="24"/>
    </location>
</feature>
<protein>
    <submittedName>
        <fullName evidence="2">Uncharacterized protein</fullName>
    </submittedName>
</protein>
<sequence length="50" mass="5021">MDGGGEPEVGDGASEPDKPPEPEVHAQAQEPLAFPLLAPGVGQEPSAAED</sequence>
<proteinExistence type="predicted"/>
<dbReference type="EMBL" id="GBRH01196965">
    <property type="protein sequence ID" value="JAE00931.1"/>
    <property type="molecule type" value="Transcribed_RNA"/>
</dbReference>
<dbReference type="AlphaFoldDB" id="A0A0A9ESQ9"/>
<feature type="region of interest" description="Disordered" evidence="1">
    <location>
        <begin position="1"/>
        <end position="50"/>
    </location>
</feature>
<name>A0A0A9ESQ9_ARUDO</name>
<organism evidence="2">
    <name type="scientific">Arundo donax</name>
    <name type="common">Giant reed</name>
    <name type="synonym">Donax arundinaceus</name>
    <dbReference type="NCBI Taxonomy" id="35708"/>
    <lineage>
        <taxon>Eukaryota</taxon>
        <taxon>Viridiplantae</taxon>
        <taxon>Streptophyta</taxon>
        <taxon>Embryophyta</taxon>
        <taxon>Tracheophyta</taxon>
        <taxon>Spermatophyta</taxon>
        <taxon>Magnoliopsida</taxon>
        <taxon>Liliopsida</taxon>
        <taxon>Poales</taxon>
        <taxon>Poaceae</taxon>
        <taxon>PACMAD clade</taxon>
        <taxon>Arundinoideae</taxon>
        <taxon>Arundineae</taxon>
        <taxon>Arundo</taxon>
    </lineage>
</organism>
<evidence type="ECO:0000313" key="2">
    <source>
        <dbReference type="EMBL" id="JAE00931.1"/>
    </source>
</evidence>
<evidence type="ECO:0000256" key="1">
    <source>
        <dbReference type="SAM" id="MobiDB-lite"/>
    </source>
</evidence>